<dbReference type="Proteomes" id="UP000321058">
    <property type="component" value="Unassembled WGS sequence"/>
</dbReference>
<dbReference type="AlphaFoldDB" id="A0A512NH00"/>
<evidence type="ECO:0000256" key="1">
    <source>
        <dbReference type="SAM" id="MobiDB-lite"/>
    </source>
</evidence>
<gene>
    <name evidence="2" type="ORF">RSO01_53950</name>
</gene>
<proteinExistence type="predicted"/>
<evidence type="ECO:0000313" key="2">
    <source>
        <dbReference type="EMBL" id="GEP58229.1"/>
    </source>
</evidence>
<protein>
    <submittedName>
        <fullName evidence="2">Uncharacterized protein</fullName>
    </submittedName>
</protein>
<feature type="region of interest" description="Disordered" evidence="1">
    <location>
        <begin position="24"/>
        <end position="49"/>
    </location>
</feature>
<evidence type="ECO:0000313" key="3">
    <source>
        <dbReference type="Proteomes" id="UP000321058"/>
    </source>
</evidence>
<name>A0A512NH00_9HYPH</name>
<organism evidence="2 3">
    <name type="scientific">Reyranella soli</name>
    <dbReference type="NCBI Taxonomy" id="1230389"/>
    <lineage>
        <taxon>Bacteria</taxon>
        <taxon>Pseudomonadati</taxon>
        <taxon>Pseudomonadota</taxon>
        <taxon>Alphaproteobacteria</taxon>
        <taxon>Hyphomicrobiales</taxon>
        <taxon>Reyranellaceae</taxon>
        <taxon>Reyranella</taxon>
    </lineage>
</organism>
<accession>A0A512NH00</accession>
<reference evidence="2 3" key="1">
    <citation type="submission" date="2019-07" db="EMBL/GenBank/DDBJ databases">
        <title>Whole genome shotgun sequence of Reyranella soli NBRC 108950.</title>
        <authorList>
            <person name="Hosoyama A."/>
            <person name="Uohara A."/>
            <person name="Ohji S."/>
            <person name="Ichikawa N."/>
        </authorList>
    </citation>
    <scope>NUCLEOTIDE SEQUENCE [LARGE SCALE GENOMIC DNA]</scope>
    <source>
        <strain evidence="2 3">NBRC 108950</strain>
    </source>
</reference>
<sequence>MSGMQSVTLRLSSRRSLASLDIAASTGGPEFRDPRTGVTELRQPSRQALSLHRKESHMRTIKTFLIVSLAGMISAQVSAQSAPIEFRVTPTDRNPTSCQQWDAELSRVHTFTPTTDGATLRTAGGITRNMTQNPPKVFTTTLTIGSTNFNVTADTSKPPGTLDVAEPRTGCRWSAVAR</sequence>
<keyword evidence="3" id="KW-1185">Reference proteome</keyword>
<dbReference type="RefSeq" id="WP_170303385.1">
    <property type="nucleotide sequence ID" value="NZ_BKAJ01000096.1"/>
</dbReference>
<comment type="caution">
    <text evidence="2">The sequence shown here is derived from an EMBL/GenBank/DDBJ whole genome shotgun (WGS) entry which is preliminary data.</text>
</comment>
<dbReference type="EMBL" id="BKAJ01000096">
    <property type="protein sequence ID" value="GEP58229.1"/>
    <property type="molecule type" value="Genomic_DNA"/>
</dbReference>